<reference evidence="2" key="2">
    <citation type="submission" date="2018-10" db="EMBL/GenBank/DDBJ databases">
        <authorList>
            <person name="Wang Y."/>
            <person name="Wang J."/>
            <person name="Yang X."/>
            <person name="Wang Z."/>
            <person name="Huang Y."/>
        </authorList>
    </citation>
    <scope>NUCLEOTIDE SEQUENCE [LARGE SCALE GENOMIC DNA]</scope>
    <source>
        <strain evidence="2">J015</strain>
    </source>
</reference>
<gene>
    <name evidence="1" type="ORF">D7Z96_05105</name>
</gene>
<name>A0A3B0G1U7_PSEPS</name>
<reference evidence="1 2" key="1">
    <citation type="submission" date="2018-10" db="EMBL/GenBank/DDBJ databases">
        <title>Genome-guide identification and characterization of bacteria that degrade polycyclic aromatic hydrocarbons and resist hexavalent chromium simultaneously.</title>
        <authorList>
            <person name="Feng H."/>
        </authorList>
    </citation>
    <scope>NUCLEOTIDE SEQUENCE [LARGE SCALE GENOMIC DNA]</scope>
    <source>
        <strain evidence="1 2">J015</strain>
    </source>
</reference>
<organism evidence="1 2">
    <name type="scientific">Pseudarthrobacter phenanthrenivorans</name>
    <name type="common">Arthrobacter phenanthrenivorans</name>
    <dbReference type="NCBI Taxonomy" id="361575"/>
    <lineage>
        <taxon>Bacteria</taxon>
        <taxon>Bacillati</taxon>
        <taxon>Actinomycetota</taxon>
        <taxon>Actinomycetes</taxon>
        <taxon>Micrococcales</taxon>
        <taxon>Micrococcaceae</taxon>
        <taxon>Pseudarthrobacter</taxon>
    </lineage>
</organism>
<dbReference type="AlphaFoldDB" id="A0A3B0G1U7"/>
<evidence type="ECO:0000313" key="2">
    <source>
        <dbReference type="Proteomes" id="UP000273159"/>
    </source>
</evidence>
<dbReference type="Proteomes" id="UP000273159">
    <property type="component" value="Unassembled WGS sequence"/>
</dbReference>
<accession>A0A3B0G1U7</accession>
<comment type="caution">
    <text evidence="1">The sequence shown here is derived from an EMBL/GenBank/DDBJ whole genome shotgun (WGS) entry which is preliminary data.</text>
</comment>
<dbReference type="EMBL" id="RBNH01000003">
    <property type="protein sequence ID" value="RKO26125.1"/>
    <property type="molecule type" value="Genomic_DNA"/>
</dbReference>
<evidence type="ECO:0000313" key="1">
    <source>
        <dbReference type="EMBL" id="RKO26125.1"/>
    </source>
</evidence>
<sequence>MREDARRLITEAQENDSADAPYTARGHLLTQGAYFLATEIAERLALSFPHLHGEFLDEVALADLHDEHDQIEDYLAMVHDGKDFEWSGFDFLQNDSPSGN</sequence>
<proteinExistence type="predicted"/>
<protein>
    <submittedName>
        <fullName evidence="1">Uncharacterized protein</fullName>
    </submittedName>
</protein>